<dbReference type="EMBL" id="JBHUDM010000001">
    <property type="protein sequence ID" value="MFD1641456.1"/>
    <property type="molecule type" value="Genomic_DNA"/>
</dbReference>
<sequence length="91" mass="10150">MRIEKTDTRARKWEFLKEATGEDATSKALDCAADYYLRMWGDTTAVPKGKLAELMTAAQNRGSLTPEEIAEILDTDELPVRCEVSVSVGRQ</sequence>
<proteinExistence type="predicted"/>
<dbReference type="RefSeq" id="WP_256395151.1">
    <property type="nucleotide sequence ID" value="NZ_JANHDJ010000001.1"/>
</dbReference>
<comment type="caution">
    <text evidence="1">The sequence shown here is derived from an EMBL/GenBank/DDBJ whole genome shotgun (WGS) entry which is preliminary data.</text>
</comment>
<dbReference type="AlphaFoldDB" id="A0ABD6D662"/>
<protein>
    <submittedName>
        <fullName evidence="1">Uncharacterized protein</fullName>
    </submittedName>
</protein>
<gene>
    <name evidence="1" type="ORF">ACFSBW_06155</name>
</gene>
<accession>A0ABD6D662</accession>
<evidence type="ECO:0000313" key="1">
    <source>
        <dbReference type="EMBL" id="MFD1641456.1"/>
    </source>
</evidence>
<organism evidence="1 2">
    <name type="scientific">Halohasta litorea</name>
    <dbReference type="NCBI Taxonomy" id="869891"/>
    <lineage>
        <taxon>Archaea</taxon>
        <taxon>Methanobacteriati</taxon>
        <taxon>Methanobacteriota</taxon>
        <taxon>Stenosarchaea group</taxon>
        <taxon>Halobacteria</taxon>
        <taxon>Halobacteriales</taxon>
        <taxon>Haloferacaceae</taxon>
        <taxon>Halohasta</taxon>
    </lineage>
</organism>
<evidence type="ECO:0000313" key="2">
    <source>
        <dbReference type="Proteomes" id="UP001597052"/>
    </source>
</evidence>
<keyword evidence="2" id="KW-1185">Reference proteome</keyword>
<dbReference type="Proteomes" id="UP001597052">
    <property type="component" value="Unassembled WGS sequence"/>
</dbReference>
<reference evidence="1 2" key="1">
    <citation type="journal article" date="2019" name="Int. J. Syst. Evol. Microbiol.">
        <title>The Global Catalogue of Microorganisms (GCM) 10K type strain sequencing project: providing services to taxonomists for standard genome sequencing and annotation.</title>
        <authorList>
            <consortium name="The Broad Institute Genomics Platform"/>
            <consortium name="The Broad Institute Genome Sequencing Center for Infectious Disease"/>
            <person name="Wu L."/>
            <person name="Ma J."/>
        </authorList>
    </citation>
    <scope>NUCLEOTIDE SEQUENCE [LARGE SCALE GENOMIC DNA]</scope>
    <source>
        <strain evidence="1 2">CGMCC 1.10593</strain>
    </source>
</reference>
<name>A0ABD6D662_9EURY</name>